<dbReference type="CDD" id="cd08049">
    <property type="entry name" value="TAF8"/>
    <property type="match status" value="1"/>
</dbReference>
<proteinExistence type="inferred from homology"/>
<dbReference type="EMBL" id="JABWAD010000060">
    <property type="protein sequence ID" value="KAF6064014.1"/>
    <property type="molecule type" value="Genomic_DNA"/>
</dbReference>
<dbReference type="Proteomes" id="UP000536275">
    <property type="component" value="Unassembled WGS sequence"/>
</dbReference>
<dbReference type="InterPro" id="IPR009072">
    <property type="entry name" value="Histone-fold"/>
</dbReference>
<dbReference type="CDD" id="cd00076">
    <property type="entry name" value="HFD_SF"/>
    <property type="match status" value="1"/>
</dbReference>
<name>A0A8H6BUK5_CANAX</name>
<keyword evidence="5" id="KW-0804">Transcription</keyword>
<evidence type="ECO:0000256" key="5">
    <source>
        <dbReference type="ARBA" id="ARBA00023163"/>
    </source>
</evidence>
<protein>
    <recommendedName>
        <fullName evidence="3">Transcription initiation factor TFIID subunit 8</fullName>
    </recommendedName>
</protein>
<feature type="domain" description="Transcription factor TFIID subunit 8 C-terminal" evidence="9">
    <location>
        <begin position="128"/>
        <end position="176"/>
    </location>
</feature>
<keyword evidence="6" id="KW-0539">Nucleus</keyword>
<dbReference type="Gene3D" id="1.10.20.10">
    <property type="entry name" value="Histone, subunit A"/>
    <property type="match status" value="1"/>
</dbReference>
<comment type="caution">
    <text evidence="10">The sequence shown here is derived from an EMBL/GenBank/DDBJ whole genome shotgun (WGS) entry which is preliminary data.</text>
</comment>
<evidence type="ECO:0000256" key="3">
    <source>
        <dbReference type="ARBA" id="ARBA00017307"/>
    </source>
</evidence>
<comment type="subcellular location">
    <subcellularLocation>
        <location evidence="1">Nucleus</location>
    </subcellularLocation>
</comment>
<evidence type="ECO:0000259" key="8">
    <source>
        <dbReference type="Pfam" id="PF07524"/>
    </source>
</evidence>
<evidence type="ECO:0000256" key="7">
    <source>
        <dbReference type="SAM" id="MobiDB-lite"/>
    </source>
</evidence>
<feature type="compositionally biased region" description="Basic and acidic residues" evidence="7">
    <location>
        <begin position="302"/>
        <end position="318"/>
    </location>
</feature>
<comment type="similarity">
    <text evidence="2">Belongs to the TAF8 family.</text>
</comment>
<accession>A0A8H6BUK5</accession>
<sequence length="403" mass="47393">MDTVLERIVGTLLETRNYTFTEQFLDQLTELTLQFVNELSADLSKYTRIQRRQQPSLSDIKLLLKLKHISTNELIREIELSKKFTYRKQLASLLDQLVEEPIKEQSRPFFDQSSITELVPRLNVKPDYIPSYLPDLPPDYTYQSTPEYMETLTDLKKLRMKLVEESRMTENSLYKLIEYDDIEWRQKFEQELVELSPDSSANETTEVPIPTTNGKSEDFKFDIVEYARMRKQLLIKRDRDLENRRKAREENMFMKAEMYYSPYSTLKPTAEVKQYFSDALSDGFKSVIVSVRNAEKLKEQNIKRQMEENARREQELQKQNESISFSFPTINQLESESESDNDFEQEVKDNIELNFDGSDNERESRNLVVVQNSDEKALQQDPPPSKFAEDVSDMSSDDMDTIA</sequence>
<evidence type="ECO:0000313" key="11">
    <source>
        <dbReference type="Proteomes" id="UP000536275"/>
    </source>
</evidence>
<gene>
    <name evidence="10" type="ORF">FOB64_005595</name>
</gene>
<dbReference type="Pfam" id="PF10406">
    <property type="entry name" value="TAF8_C"/>
    <property type="match status" value="1"/>
</dbReference>
<reference evidence="10 11" key="1">
    <citation type="submission" date="2020-03" db="EMBL/GenBank/DDBJ databases">
        <title>FDA dAtabase for Regulatory Grade micrObial Sequences (FDA-ARGOS): Supporting development and validation of Infectious Disease Dx tests.</title>
        <authorList>
            <person name="Campos J."/>
            <person name="Goldberg B."/>
            <person name="Tallon L."/>
            <person name="Sadzewicz L."/>
            <person name="Vavikolanu K."/>
            <person name="Mehta A."/>
            <person name="Aluvathingal J."/>
            <person name="Nadendla S."/>
            <person name="Nandy P."/>
            <person name="Geyer C."/>
            <person name="Yan Y."/>
            <person name="Sichtig H."/>
        </authorList>
    </citation>
    <scope>NUCLEOTIDE SEQUENCE [LARGE SCALE GENOMIC DNA]</scope>
    <source>
        <strain evidence="10 11">FDAARGOS_656</strain>
    </source>
</reference>
<organism evidence="10 11">
    <name type="scientific">Candida albicans</name>
    <name type="common">Yeast</name>
    <dbReference type="NCBI Taxonomy" id="5476"/>
    <lineage>
        <taxon>Eukaryota</taxon>
        <taxon>Fungi</taxon>
        <taxon>Dikarya</taxon>
        <taxon>Ascomycota</taxon>
        <taxon>Saccharomycotina</taxon>
        <taxon>Pichiomycetes</taxon>
        <taxon>Debaryomycetaceae</taxon>
        <taxon>Candida/Lodderomyces clade</taxon>
        <taxon>Candida</taxon>
    </lineage>
</organism>
<dbReference type="GO" id="GO:0046982">
    <property type="term" value="F:protein heterodimerization activity"/>
    <property type="evidence" value="ECO:0007669"/>
    <property type="project" value="InterPro"/>
</dbReference>
<evidence type="ECO:0000256" key="4">
    <source>
        <dbReference type="ARBA" id="ARBA00023015"/>
    </source>
</evidence>
<dbReference type="PANTHER" id="PTHR46469:SF1">
    <property type="entry name" value="TRANSCRIPTION INITIATION FACTOR TFIID SUBUNIT 8"/>
    <property type="match status" value="1"/>
</dbReference>
<dbReference type="PANTHER" id="PTHR46469">
    <property type="entry name" value="TRANSCRIPTION INITIATION FACTOR TFIID SUBUNIT 8"/>
    <property type="match status" value="1"/>
</dbReference>
<dbReference type="GO" id="GO:0006367">
    <property type="term" value="P:transcription initiation at RNA polymerase II promoter"/>
    <property type="evidence" value="ECO:0007669"/>
    <property type="project" value="TreeGrafter"/>
</dbReference>
<feature type="compositionally biased region" description="Acidic residues" evidence="7">
    <location>
        <begin position="390"/>
        <end position="403"/>
    </location>
</feature>
<dbReference type="InterPro" id="IPR019473">
    <property type="entry name" value="TFIID_su8_C"/>
</dbReference>
<feature type="region of interest" description="Disordered" evidence="7">
    <location>
        <begin position="302"/>
        <end position="403"/>
    </location>
</feature>
<feature type="domain" description="Bromodomain associated" evidence="8">
    <location>
        <begin position="4"/>
        <end position="65"/>
    </location>
</feature>
<evidence type="ECO:0000259" key="9">
    <source>
        <dbReference type="Pfam" id="PF10406"/>
    </source>
</evidence>
<evidence type="ECO:0000256" key="1">
    <source>
        <dbReference type="ARBA" id="ARBA00004123"/>
    </source>
</evidence>
<dbReference type="InterPro" id="IPR006565">
    <property type="entry name" value="BTP"/>
</dbReference>
<feature type="compositionally biased region" description="Polar residues" evidence="7">
    <location>
        <begin position="319"/>
        <end position="334"/>
    </location>
</feature>
<evidence type="ECO:0000256" key="6">
    <source>
        <dbReference type="ARBA" id="ARBA00023242"/>
    </source>
</evidence>
<dbReference type="Pfam" id="PF07524">
    <property type="entry name" value="Bromo_TP"/>
    <property type="match status" value="1"/>
</dbReference>
<feature type="compositionally biased region" description="Acidic residues" evidence="7">
    <location>
        <begin position="335"/>
        <end position="344"/>
    </location>
</feature>
<dbReference type="GO" id="GO:0005669">
    <property type="term" value="C:transcription factor TFIID complex"/>
    <property type="evidence" value="ECO:0007669"/>
    <property type="project" value="InterPro"/>
</dbReference>
<dbReference type="InterPro" id="IPR037818">
    <property type="entry name" value="TAF8"/>
</dbReference>
<evidence type="ECO:0000313" key="10">
    <source>
        <dbReference type="EMBL" id="KAF6064014.1"/>
    </source>
</evidence>
<evidence type="ECO:0000256" key="2">
    <source>
        <dbReference type="ARBA" id="ARBA00008767"/>
    </source>
</evidence>
<keyword evidence="4" id="KW-0805">Transcription regulation</keyword>
<dbReference type="AlphaFoldDB" id="A0A8H6BUK5"/>